<dbReference type="Pfam" id="PF08584">
    <property type="entry name" value="Ribonuc_P_40"/>
    <property type="match status" value="1"/>
</dbReference>
<protein>
    <submittedName>
        <fullName evidence="1">Ribonuclease P 40kDa subunit</fullName>
    </submittedName>
</protein>
<dbReference type="PANTHER" id="PTHR15396">
    <property type="entry name" value="RIBONUCLEASE P PROTEIN SUBUNIT P40"/>
    <property type="match status" value="1"/>
</dbReference>
<dbReference type="Proteomes" id="UP000756346">
    <property type="component" value="Unassembled WGS sequence"/>
</dbReference>
<dbReference type="OrthoDB" id="63112at2759"/>
<reference evidence="1" key="1">
    <citation type="journal article" date="2021" name="Nat. Commun.">
        <title>Genetic determinants of endophytism in the Arabidopsis root mycobiome.</title>
        <authorList>
            <person name="Mesny F."/>
            <person name="Miyauchi S."/>
            <person name="Thiergart T."/>
            <person name="Pickel B."/>
            <person name="Atanasova L."/>
            <person name="Karlsson M."/>
            <person name="Huettel B."/>
            <person name="Barry K.W."/>
            <person name="Haridas S."/>
            <person name="Chen C."/>
            <person name="Bauer D."/>
            <person name="Andreopoulos W."/>
            <person name="Pangilinan J."/>
            <person name="LaButti K."/>
            <person name="Riley R."/>
            <person name="Lipzen A."/>
            <person name="Clum A."/>
            <person name="Drula E."/>
            <person name="Henrissat B."/>
            <person name="Kohler A."/>
            <person name="Grigoriev I.V."/>
            <person name="Martin F.M."/>
            <person name="Hacquard S."/>
        </authorList>
    </citation>
    <scope>NUCLEOTIDE SEQUENCE</scope>
    <source>
        <strain evidence="1">MPI-CAGE-CH-0230</strain>
    </source>
</reference>
<evidence type="ECO:0000313" key="1">
    <source>
        <dbReference type="EMBL" id="KAH7039609.1"/>
    </source>
</evidence>
<dbReference type="InterPro" id="IPR013893">
    <property type="entry name" value="RNase_P_Rpp40"/>
</dbReference>
<proteinExistence type="predicted"/>
<dbReference type="GO" id="GO:0000172">
    <property type="term" value="C:ribonuclease MRP complex"/>
    <property type="evidence" value="ECO:0007669"/>
    <property type="project" value="TreeGrafter"/>
</dbReference>
<dbReference type="GO" id="GO:0030681">
    <property type="term" value="C:multimeric ribonuclease P complex"/>
    <property type="evidence" value="ECO:0007669"/>
    <property type="project" value="TreeGrafter"/>
</dbReference>
<dbReference type="GO" id="GO:0000447">
    <property type="term" value="P:endonucleolytic cleavage in ITS1 to separate SSU-rRNA from 5.8S rRNA and LSU-rRNA from tricistronic rRNA transcript (SSU-rRNA, 5.8S rRNA, LSU-rRNA)"/>
    <property type="evidence" value="ECO:0007669"/>
    <property type="project" value="TreeGrafter"/>
</dbReference>
<accession>A0A9P8YIG7</accession>
<dbReference type="GO" id="GO:0004526">
    <property type="term" value="F:ribonuclease P activity"/>
    <property type="evidence" value="ECO:0007669"/>
    <property type="project" value="TreeGrafter"/>
</dbReference>
<gene>
    <name evidence="1" type="ORF">B0I36DRAFT_234675</name>
</gene>
<keyword evidence="2" id="KW-1185">Reference proteome</keyword>
<dbReference type="GeneID" id="70178883"/>
<sequence length="356" mass="39991">MLSFTAPSIYHSPKCFVTYGTMGHPDPKQLPAKGKPWSSFLAQDFVDLVLPQGVAEAVKDRLEAAQLLTPTYHRVIMKLGQVLEGDFFTEYIKLGNVIMLSAGRLDADDVFTLKDGTLSLYLAKETYERAGLIGKPYGVKGKRGIKPRWIVEYDLRHPSMLHGKKGFERLLSACHNVLNKPVTWLFRNISEVPSSDPLQKHFPVKYTSAPGLSKDLRTLTPRLAMPHTALNDLGHLEFDEYSVDIYEWLSLIRLQSPRVAAGDNVDQYISTYTPPGHVEEIREEALCKLTWEGFMPSSWTQRLLAEIVLAVTPKQWFALSTTAFAKGTIGEASECTLMRPPNAPGEYFLWDIHGHS</sequence>
<comment type="caution">
    <text evidence="1">The sequence shown here is derived from an EMBL/GenBank/DDBJ whole genome shotgun (WGS) entry which is preliminary data.</text>
</comment>
<dbReference type="PANTHER" id="PTHR15396:SF1">
    <property type="entry name" value="RIBONUCLEASE P PROTEIN SUBUNIT P40"/>
    <property type="match status" value="1"/>
</dbReference>
<dbReference type="RefSeq" id="XP_046017664.1">
    <property type="nucleotide sequence ID" value="XM_046149337.1"/>
</dbReference>
<dbReference type="GO" id="GO:0000171">
    <property type="term" value="F:ribonuclease MRP activity"/>
    <property type="evidence" value="ECO:0007669"/>
    <property type="project" value="TreeGrafter"/>
</dbReference>
<name>A0A9P8YIG7_9PEZI</name>
<evidence type="ECO:0000313" key="2">
    <source>
        <dbReference type="Proteomes" id="UP000756346"/>
    </source>
</evidence>
<dbReference type="EMBL" id="JAGTJQ010000001">
    <property type="protein sequence ID" value="KAH7039609.1"/>
    <property type="molecule type" value="Genomic_DNA"/>
</dbReference>
<dbReference type="AlphaFoldDB" id="A0A9P8YIG7"/>
<organism evidence="1 2">
    <name type="scientific">Microdochium trichocladiopsis</name>
    <dbReference type="NCBI Taxonomy" id="1682393"/>
    <lineage>
        <taxon>Eukaryota</taxon>
        <taxon>Fungi</taxon>
        <taxon>Dikarya</taxon>
        <taxon>Ascomycota</taxon>
        <taxon>Pezizomycotina</taxon>
        <taxon>Sordariomycetes</taxon>
        <taxon>Xylariomycetidae</taxon>
        <taxon>Xylariales</taxon>
        <taxon>Microdochiaceae</taxon>
        <taxon>Microdochium</taxon>
    </lineage>
</organism>
<dbReference type="GO" id="GO:0001682">
    <property type="term" value="P:tRNA 5'-leader removal"/>
    <property type="evidence" value="ECO:0007669"/>
    <property type="project" value="InterPro"/>
</dbReference>